<evidence type="ECO:0000256" key="1">
    <source>
        <dbReference type="SAM" id="MobiDB-lite"/>
    </source>
</evidence>
<dbReference type="Proteomes" id="UP001611548">
    <property type="component" value="Unassembled WGS sequence"/>
</dbReference>
<dbReference type="SUPFAM" id="SSF52210">
    <property type="entry name" value="Succinyl-CoA synthetase domains"/>
    <property type="match status" value="2"/>
</dbReference>
<dbReference type="SUPFAM" id="SSF55729">
    <property type="entry name" value="Acyl-CoA N-acyltransferases (Nat)"/>
    <property type="match status" value="1"/>
</dbReference>
<dbReference type="InterPro" id="IPR003781">
    <property type="entry name" value="CoA-bd"/>
</dbReference>
<dbReference type="InterPro" id="IPR016181">
    <property type="entry name" value="Acyl_CoA_acyltransferase"/>
</dbReference>
<dbReference type="Gene3D" id="3.30.1490.20">
    <property type="entry name" value="ATP-grasp fold, A domain"/>
    <property type="match status" value="1"/>
</dbReference>
<feature type="domain" description="N-acetyltransferase" evidence="2">
    <location>
        <begin position="25"/>
        <end position="184"/>
    </location>
</feature>
<keyword evidence="4" id="KW-1185">Reference proteome</keyword>
<dbReference type="InterPro" id="IPR000182">
    <property type="entry name" value="GNAT_dom"/>
</dbReference>
<evidence type="ECO:0000313" key="3">
    <source>
        <dbReference type="EMBL" id="MFI1962607.1"/>
    </source>
</evidence>
<dbReference type="CDD" id="cd04301">
    <property type="entry name" value="NAT_SF"/>
    <property type="match status" value="1"/>
</dbReference>
<dbReference type="InterPro" id="IPR036291">
    <property type="entry name" value="NAD(P)-bd_dom_sf"/>
</dbReference>
<dbReference type="InterPro" id="IPR032875">
    <property type="entry name" value="Succ_CoA_lig_flav_dom"/>
</dbReference>
<keyword evidence="3" id="KW-0012">Acyltransferase</keyword>
<dbReference type="PANTHER" id="PTHR42793:SF1">
    <property type="entry name" value="PEPTIDYL-LYSINE N-ACETYLTRANSFERASE PATZ"/>
    <property type="match status" value="1"/>
</dbReference>
<sequence length="983" mass="103981">MRTPPEHAYPTHWEADVVLRDGGTAQIRPITADDAQRLVDFYEQVSDESKYYRFFAPYPRLSDRDVHRFTHHDYVDRVGLAATVGGEFIATVRYDRIDERGRPASEPADEAEVAFLVQDAHQGRGVASALLEHIAAVARERGIRRFAAEVLPANTKMIKVFTDAGYTQKRSFEDGVVRLEFDLEPTDRSLAVQRGREQRAEARSVRRLLSPGSVAVIGAGRRPGGVGRTVLRNLLEGGFTGRVHAVNHAFPEGDSTLSAPDLPGPGVPAHRSVHAIGEPVDLAVVAVPAAHVPAVVADCGEHGVQGLVVLSSGYAESGPAGRDRQRELVRQARSYGMRIIGPNAFGLLNTAPAVRLNASLSPALPPAGRLGLFTQSGAIGIALLSGLHRRGAGVKGTGVKGGAEGRLREVVGDAEVKGGAERRLREVVGDGWAGVSTFVSAGNRADVSGNDFLQYWYDDPATEVVLMYLESIGNPRKFTRLARRTAAVKPVVVVKGARHSGSAPLGHTVPTTRIPDATVSALFRQAGVIRVDTVTELADAGLLLAGQPLPAGPRVAVLGNSESLGLLTYDACLTEHLRPFPPRDLTTAATPEDYRAALAAALADDLCDAVVVNAIPWVGDEGAAEGDRRDEGRALAEAVREAVAAGGRAKPVAVVHLEIEGLTEALSASGVPAYPAAERAVRALAEAVRYAQWRRQAAEPGRVPEYEDIEEAAAGADIDELLGAVNGGAVNGGLVNGGAGDTRAPAEPGGGPVPRSTLPTPDETARLLARYGIAVRPTLPAPDPDSAARAAARLGYPVALKTTAPHLRHRADLGGVRLDLTSESELRRAHQELTDYLGKAEELRPVVQAMAPRGVDTVVRAAIDPAVGAVLSFGLAGAPSELLGDTAHRLVPVTDRDAADLIRSIRTAPLLFGWRGSQPVDTAALEELLLRVSRLVDDHPEVVQVDLEPVVVAQYGLTVLGATVRLAPRPASADLGPRRLPAY</sequence>
<dbReference type="InterPro" id="IPR016102">
    <property type="entry name" value="Succinyl-CoA_synth-like"/>
</dbReference>
<feature type="region of interest" description="Disordered" evidence="1">
    <location>
        <begin position="737"/>
        <end position="760"/>
    </location>
</feature>
<accession>A0ABW7UMJ9</accession>
<dbReference type="Gene3D" id="3.40.630.30">
    <property type="match status" value="1"/>
</dbReference>
<name>A0ABW7UMJ9_9ACTN</name>
<proteinExistence type="predicted"/>
<dbReference type="Pfam" id="PF00583">
    <property type="entry name" value="Acetyltransf_1"/>
    <property type="match status" value="1"/>
</dbReference>
<dbReference type="RefSeq" id="WP_398717893.1">
    <property type="nucleotide sequence ID" value="NZ_JBIRWE010000001.1"/>
</dbReference>
<gene>
    <name evidence="3" type="ORF">ACH429_00435</name>
</gene>
<dbReference type="Pfam" id="PF13549">
    <property type="entry name" value="ATP-grasp_5"/>
    <property type="match status" value="1"/>
</dbReference>
<dbReference type="Gene3D" id="3.40.50.720">
    <property type="entry name" value="NAD(P)-binding Rossmann-like Domain"/>
    <property type="match status" value="1"/>
</dbReference>
<dbReference type="Gene3D" id="3.30.470.20">
    <property type="entry name" value="ATP-grasp fold, B domain"/>
    <property type="match status" value="1"/>
</dbReference>
<dbReference type="PROSITE" id="PS51186">
    <property type="entry name" value="GNAT"/>
    <property type="match status" value="1"/>
</dbReference>
<dbReference type="SMART" id="SM00881">
    <property type="entry name" value="CoA_binding"/>
    <property type="match status" value="1"/>
</dbReference>
<dbReference type="EC" id="2.3.1.-" evidence="3"/>
<dbReference type="InterPro" id="IPR013815">
    <property type="entry name" value="ATP_grasp_subdomain_1"/>
</dbReference>
<dbReference type="Pfam" id="PF13380">
    <property type="entry name" value="CoA_binding_2"/>
    <property type="match status" value="1"/>
</dbReference>
<evidence type="ECO:0000313" key="4">
    <source>
        <dbReference type="Proteomes" id="UP001611548"/>
    </source>
</evidence>
<dbReference type="SUPFAM" id="SSF51735">
    <property type="entry name" value="NAD(P)-binding Rossmann-fold domains"/>
    <property type="match status" value="1"/>
</dbReference>
<dbReference type="SUPFAM" id="SSF56059">
    <property type="entry name" value="Glutathione synthetase ATP-binding domain-like"/>
    <property type="match status" value="1"/>
</dbReference>
<comment type="caution">
    <text evidence="3">The sequence shown here is derived from an EMBL/GenBank/DDBJ whole genome shotgun (WGS) entry which is preliminary data.</text>
</comment>
<dbReference type="PANTHER" id="PTHR42793">
    <property type="entry name" value="COA BINDING DOMAIN CONTAINING PROTEIN"/>
    <property type="match status" value="1"/>
</dbReference>
<protein>
    <submittedName>
        <fullName evidence="3">GNAT family N-acetyltransferase</fullName>
        <ecNumber evidence="3">2.3.1.-</ecNumber>
    </submittedName>
</protein>
<reference evidence="3 4" key="1">
    <citation type="submission" date="2024-10" db="EMBL/GenBank/DDBJ databases">
        <title>The Natural Products Discovery Center: Release of the First 8490 Sequenced Strains for Exploring Actinobacteria Biosynthetic Diversity.</title>
        <authorList>
            <person name="Kalkreuter E."/>
            <person name="Kautsar S.A."/>
            <person name="Yang D."/>
            <person name="Bader C.D."/>
            <person name="Teijaro C.N."/>
            <person name="Fluegel L."/>
            <person name="Davis C.M."/>
            <person name="Simpson J.R."/>
            <person name="Lauterbach L."/>
            <person name="Steele A.D."/>
            <person name="Gui C."/>
            <person name="Meng S."/>
            <person name="Li G."/>
            <person name="Viehrig K."/>
            <person name="Ye F."/>
            <person name="Su P."/>
            <person name="Kiefer A.F."/>
            <person name="Nichols A."/>
            <person name="Cepeda A.J."/>
            <person name="Yan W."/>
            <person name="Fan B."/>
            <person name="Jiang Y."/>
            <person name="Adhikari A."/>
            <person name="Zheng C.-J."/>
            <person name="Schuster L."/>
            <person name="Cowan T.M."/>
            <person name="Smanski M.J."/>
            <person name="Chevrette M.G."/>
            <person name="De Carvalho L.P.S."/>
            <person name="Shen B."/>
        </authorList>
    </citation>
    <scope>NUCLEOTIDE SEQUENCE [LARGE SCALE GENOMIC DNA]</scope>
    <source>
        <strain evidence="3 4">NPDC020327</strain>
    </source>
</reference>
<dbReference type="Gene3D" id="3.40.50.261">
    <property type="entry name" value="Succinyl-CoA synthetase domains"/>
    <property type="match status" value="2"/>
</dbReference>
<dbReference type="EMBL" id="JBIRWE010000001">
    <property type="protein sequence ID" value="MFI1962607.1"/>
    <property type="molecule type" value="Genomic_DNA"/>
</dbReference>
<keyword evidence="3" id="KW-0808">Transferase</keyword>
<dbReference type="GO" id="GO:0016746">
    <property type="term" value="F:acyltransferase activity"/>
    <property type="evidence" value="ECO:0007669"/>
    <property type="project" value="UniProtKB-KW"/>
</dbReference>
<organism evidence="3 4">
    <name type="scientific">Streptomyces pathocidini</name>
    <dbReference type="NCBI Taxonomy" id="1650571"/>
    <lineage>
        <taxon>Bacteria</taxon>
        <taxon>Bacillati</taxon>
        <taxon>Actinomycetota</taxon>
        <taxon>Actinomycetes</taxon>
        <taxon>Kitasatosporales</taxon>
        <taxon>Streptomycetaceae</taxon>
        <taxon>Streptomyces</taxon>
    </lineage>
</organism>
<evidence type="ECO:0000259" key="2">
    <source>
        <dbReference type="PROSITE" id="PS51186"/>
    </source>
</evidence>
<dbReference type="Pfam" id="PF13607">
    <property type="entry name" value="Succ_CoA_lig"/>
    <property type="match status" value="1"/>
</dbReference>